<dbReference type="SUPFAM" id="SSF48371">
    <property type="entry name" value="ARM repeat"/>
    <property type="match status" value="1"/>
</dbReference>
<dbReference type="InterPro" id="IPR014825">
    <property type="entry name" value="DNA_alkylation"/>
</dbReference>
<protein>
    <submittedName>
        <fullName evidence="1">Putative DNA alkylation repair enzyme</fullName>
    </submittedName>
</protein>
<evidence type="ECO:0000313" key="2">
    <source>
        <dbReference type="Proteomes" id="UP000010729"/>
    </source>
</evidence>
<accession>N1V1P1</accession>
<dbReference type="AlphaFoldDB" id="N1V1P1"/>
<evidence type="ECO:0000313" key="1">
    <source>
        <dbReference type="EMBL" id="EMY33904.1"/>
    </source>
</evidence>
<proteinExistence type="predicted"/>
<dbReference type="OrthoDB" id="4981341at2"/>
<gene>
    <name evidence="1" type="ORF">D477_012525</name>
</gene>
<dbReference type="Pfam" id="PF08713">
    <property type="entry name" value="DNA_alkylation"/>
    <property type="match status" value="1"/>
</dbReference>
<name>N1V1P1_9MICC</name>
<reference evidence="1 2" key="1">
    <citation type="journal article" date="2013" name="Genome Announc.">
        <title>Draft Genome Sequence of Arthrobacter crystallopoietes Strain BAB-32, Revealing Genes for Bioremediation.</title>
        <authorList>
            <person name="Joshi M.N."/>
            <person name="Pandit A.S."/>
            <person name="Sharma A."/>
            <person name="Pandya R.V."/>
            <person name="Desai S.M."/>
            <person name="Saxena A.K."/>
            <person name="Bagatharia S.B."/>
        </authorList>
    </citation>
    <scope>NUCLEOTIDE SEQUENCE [LARGE SCALE GENOMIC DNA]</scope>
    <source>
        <strain evidence="1 2">BAB-32</strain>
    </source>
</reference>
<dbReference type="Gene3D" id="1.25.10.90">
    <property type="match status" value="1"/>
</dbReference>
<keyword evidence="2" id="KW-1185">Reference proteome</keyword>
<organism evidence="1 2">
    <name type="scientific">Arthrobacter crystallopoietes BAB-32</name>
    <dbReference type="NCBI Taxonomy" id="1246476"/>
    <lineage>
        <taxon>Bacteria</taxon>
        <taxon>Bacillati</taxon>
        <taxon>Actinomycetota</taxon>
        <taxon>Actinomycetes</taxon>
        <taxon>Micrococcales</taxon>
        <taxon>Micrococcaceae</taxon>
        <taxon>Crystallibacter</taxon>
    </lineage>
</organism>
<comment type="caution">
    <text evidence="1">The sequence shown here is derived from an EMBL/GenBank/DDBJ whole genome shotgun (WGS) entry which is preliminary data.</text>
</comment>
<dbReference type="Proteomes" id="UP000010729">
    <property type="component" value="Unassembled WGS sequence"/>
</dbReference>
<sequence length="231" mass="25355">MSDAGEFIDAALQRESSWERAAEWEERLGNGLRYYGASVGAVRGTIRNAGRRYPGLTHDEITGLSSELWAVPVFERRLAAVVLLQSNLRLLDNSDLTRLEGFVRSARLRELVDPLAVDGVGPMIELLDAVERERADAVLGRWAREDDLWLRRAAVLSPLRALKSGGGDWDGFVRRIGDALRRPRETEADQGAVDEAISLVLAEVAKARPDLKLPSSVAEGLVMARAKAGSQ</sequence>
<dbReference type="EMBL" id="ANPE02000145">
    <property type="protein sequence ID" value="EMY33904.1"/>
    <property type="molecule type" value="Genomic_DNA"/>
</dbReference>
<dbReference type="InterPro" id="IPR016024">
    <property type="entry name" value="ARM-type_fold"/>
</dbReference>
<dbReference type="RefSeq" id="WP_005269492.1">
    <property type="nucleotide sequence ID" value="NZ_ANPE02000145.1"/>
</dbReference>